<accession>A0AB34L4B0</accession>
<name>A0AB34L4B0_PARDI</name>
<dbReference type="Proteomes" id="UP000027850">
    <property type="component" value="Unassembled WGS sequence"/>
</dbReference>
<gene>
    <name evidence="1" type="ORF">M091_2673</name>
</gene>
<sequence length="37" mass="4736">MYKPEFMLCFVAHQKNNRIYDYLFNYWNNSDSLFYLF</sequence>
<evidence type="ECO:0000313" key="1">
    <source>
        <dbReference type="EMBL" id="KDS35140.1"/>
    </source>
</evidence>
<proteinExistence type="predicted"/>
<comment type="caution">
    <text evidence="1">The sequence shown here is derived from an EMBL/GenBank/DDBJ whole genome shotgun (WGS) entry which is preliminary data.</text>
</comment>
<evidence type="ECO:0008006" key="3">
    <source>
        <dbReference type="Google" id="ProtNLM"/>
    </source>
</evidence>
<evidence type="ECO:0000313" key="2">
    <source>
        <dbReference type="Proteomes" id="UP000027850"/>
    </source>
</evidence>
<protein>
    <recommendedName>
        <fullName evidence="3">Transposase</fullName>
    </recommendedName>
</protein>
<reference evidence="1 2" key="1">
    <citation type="submission" date="2014-04" db="EMBL/GenBank/DDBJ databases">
        <authorList>
            <person name="Sears C."/>
            <person name="Carroll K."/>
            <person name="Sack B.R."/>
            <person name="Qadri F."/>
            <person name="Myers L.L."/>
            <person name="Chung G.-T."/>
            <person name="Escheverria P."/>
            <person name="Fraser C.M."/>
            <person name="Sadzewicz L."/>
            <person name="Shefchek K.A."/>
            <person name="Tallon L."/>
            <person name="Das S.P."/>
            <person name="Daugherty S."/>
            <person name="Mongodin E.F."/>
        </authorList>
    </citation>
    <scope>NUCLEOTIDE SEQUENCE [LARGE SCALE GENOMIC DNA]</scope>
    <source>
        <strain evidence="1 2">3776 D15 i</strain>
    </source>
</reference>
<organism evidence="1 2">
    <name type="scientific">Parabacteroides distasonis str. 3776 D15 i</name>
    <dbReference type="NCBI Taxonomy" id="1339342"/>
    <lineage>
        <taxon>Bacteria</taxon>
        <taxon>Pseudomonadati</taxon>
        <taxon>Bacteroidota</taxon>
        <taxon>Bacteroidia</taxon>
        <taxon>Bacteroidales</taxon>
        <taxon>Tannerellaceae</taxon>
        <taxon>Parabacteroides</taxon>
    </lineage>
</organism>
<dbReference type="EMBL" id="JNHK01000096">
    <property type="protein sequence ID" value="KDS35140.1"/>
    <property type="molecule type" value="Genomic_DNA"/>
</dbReference>
<dbReference type="AlphaFoldDB" id="A0AB34L4B0"/>